<proteinExistence type="predicted"/>
<reference evidence="1" key="1">
    <citation type="submission" date="2020-03" db="EMBL/GenBank/DDBJ databases">
        <title>The deep terrestrial virosphere.</title>
        <authorList>
            <person name="Holmfeldt K."/>
            <person name="Nilsson E."/>
            <person name="Simone D."/>
            <person name="Lopez-Fernandez M."/>
            <person name="Wu X."/>
            <person name="de Brujin I."/>
            <person name="Lundin D."/>
            <person name="Andersson A."/>
            <person name="Bertilsson S."/>
            <person name="Dopson M."/>
        </authorList>
    </citation>
    <scope>NUCLEOTIDE SEQUENCE</scope>
    <source>
        <strain evidence="1">MM171A00522</strain>
    </source>
</reference>
<protein>
    <submittedName>
        <fullName evidence="1">Uncharacterized protein</fullName>
    </submittedName>
</protein>
<evidence type="ECO:0000313" key="1">
    <source>
        <dbReference type="EMBL" id="QJB00363.1"/>
    </source>
</evidence>
<name>A0A6M3M3E6_9ZZZZ</name>
<dbReference type="AlphaFoldDB" id="A0A6M3M3E6"/>
<dbReference type="EMBL" id="MT143690">
    <property type="protein sequence ID" value="QJB00363.1"/>
    <property type="molecule type" value="Genomic_DNA"/>
</dbReference>
<accession>A0A6M3M3E6</accession>
<gene>
    <name evidence="1" type="ORF">MM171A00522_0027</name>
</gene>
<organism evidence="1">
    <name type="scientific">viral metagenome</name>
    <dbReference type="NCBI Taxonomy" id="1070528"/>
    <lineage>
        <taxon>unclassified sequences</taxon>
        <taxon>metagenomes</taxon>
        <taxon>organismal metagenomes</taxon>
    </lineage>
</organism>
<sequence>MVNWMIHLDDGKTLTDEDTYPPGHEQLIIDLASRGCTLQNITSIERLINGRHLTIRKSPFTEMFFVATEMGADMRMSPGPQPPHNVLRRTIGCHLIGSDPPVQCRLTMDPKNFDVSLSLFEVVEPTMKGINAQRLNPPKKGSVFPAWQKDLIDNVYTVINSNVIKSVHGTPTGLCVILNNPKIRAEIVIRSQNVLLGFMEKGQRLKLKET</sequence>